<reference evidence="2 3" key="1">
    <citation type="submission" date="2020-04" db="EMBL/GenBank/DDBJ databases">
        <authorList>
            <person name="Alioto T."/>
            <person name="Alioto T."/>
            <person name="Gomez Garrido J."/>
        </authorList>
    </citation>
    <scope>NUCLEOTIDE SEQUENCE [LARGE SCALE GENOMIC DNA]</scope>
</reference>
<feature type="compositionally biased region" description="Low complexity" evidence="1">
    <location>
        <begin position="9"/>
        <end position="30"/>
    </location>
</feature>
<proteinExistence type="predicted"/>
<accession>A0A8S1D4J5</accession>
<evidence type="ECO:0000313" key="2">
    <source>
        <dbReference type="EMBL" id="CAB3372816.1"/>
    </source>
</evidence>
<evidence type="ECO:0000313" key="3">
    <source>
        <dbReference type="Proteomes" id="UP000494165"/>
    </source>
</evidence>
<protein>
    <submittedName>
        <fullName evidence="2">Uncharacterized protein</fullName>
    </submittedName>
</protein>
<keyword evidence="3" id="KW-1185">Reference proteome</keyword>
<gene>
    <name evidence="2" type="ORF">CLODIP_2_CD01914</name>
</gene>
<sequence>MTPGLYFNPKSSTPSSTTSSTKASDQSDSAVSNVTFELSIVGLPAPRLRSTRKNNVELTNQRRALKSAPVSAAKSVIKSHQRCDKSDVERPWTACKRKALKIKADLTDDDDVLLSGSAFKLAEDETVGKCSSTASQWSVSASSAGDVSSLGDESNSQYSQARSEQDKPIDTACFVSKDRFSFPVPARLVAEKLLGKAHEDDEIELLDQGKQLARERSEIGDLGLDFRSVHISRENGNCHQLVTIQEKILELLENQQACTRQTWLVLQQLSASLDFISKRSSREEQKRYKQTQTPSPSPIPEALLLKEAAGCALRLADILSLVGSTMTSSDINVPLRAQVVETQRTPQPAAFPVSAMDLQQQKGKLRPVSTEQAKFFRQRESLMDQLNASLALRRASICHPDQDCESTVSDEWT</sequence>
<feature type="region of interest" description="Disordered" evidence="1">
    <location>
        <begin position="143"/>
        <end position="164"/>
    </location>
</feature>
<dbReference type="Proteomes" id="UP000494165">
    <property type="component" value="Unassembled WGS sequence"/>
</dbReference>
<dbReference type="AlphaFoldDB" id="A0A8S1D4J5"/>
<feature type="compositionally biased region" description="Low complexity" evidence="1">
    <location>
        <begin position="143"/>
        <end position="152"/>
    </location>
</feature>
<comment type="caution">
    <text evidence="2">The sequence shown here is derived from an EMBL/GenBank/DDBJ whole genome shotgun (WGS) entry which is preliminary data.</text>
</comment>
<dbReference type="EMBL" id="CADEPI010000077">
    <property type="protein sequence ID" value="CAB3372816.1"/>
    <property type="molecule type" value="Genomic_DNA"/>
</dbReference>
<name>A0A8S1D4J5_9INSE</name>
<organism evidence="2 3">
    <name type="scientific">Cloeon dipterum</name>
    <dbReference type="NCBI Taxonomy" id="197152"/>
    <lineage>
        <taxon>Eukaryota</taxon>
        <taxon>Metazoa</taxon>
        <taxon>Ecdysozoa</taxon>
        <taxon>Arthropoda</taxon>
        <taxon>Hexapoda</taxon>
        <taxon>Insecta</taxon>
        <taxon>Pterygota</taxon>
        <taxon>Palaeoptera</taxon>
        <taxon>Ephemeroptera</taxon>
        <taxon>Pisciforma</taxon>
        <taxon>Baetidae</taxon>
        <taxon>Cloeon</taxon>
    </lineage>
</organism>
<feature type="region of interest" description="Disordered" evidence="1">
    <location>
        <begin position="1"/>
        <end position="30"/>
    </location>
</feature>
<feature type="compositionally biased region" description="Polar residues" evidence="1">
    <location>
        <begin position="153"/>
        <end position="162"/>
    </location>
</feature>
<evidence type="ECO:0000256" key="1">
    <source>
        <dbReference type="SAM" id="MobiDB-lite"/>
    </source>
</evidence>